<keyword evidence="2" id="KW-1185">Reference proteome</keyword>
<evidence type="ECO:0000313" key="2">
    <source>
        <dbReference type="Proteomes" id="UP000800036"/>
    </source>
</evidence>
<proteinExistence type="predicted"/>
<dbReference type="PROSITE" id="PS51257">
    <property type="entry name" value="PROKAR_LIPOPROTEIN"/>
    <property type="match status" value="1"/>
</dbReference>
<dbReference type="Proteomes" id="UP000800036">
    <property type="component" value="Unassembled WGS sequence"/>
</dbReference>
<sequence>MTKDVKTLIFYSHYSHLSFSCCRAVRMGVHCRAVCPADVHMQRSQFFQPNSTFTVACICLINRRQHLFLFAADMVPICGGTCRFCQRRTSSVRNSAPSLKSITQPIVTPLQYRYLPISGSRCSVRILRDGELIGA</sequence>
<organism evidence="1 2">
    <name type="scientific">Bimuria novae-zelandiae CBS 107.79</name>
    <dbReference type="NCBI Taxonomy" id="1447943"/>
    <lineage>
        <taxon>Eukaryota</taxon>
        <taxon>Fungi</taxon>
        <taxon>Dikarya</taxon>
        <taxon>Ascomycota</taxon>
        <taxon>Pezizomycotina</taxon>
        <taxon>Dothideomycetes</taxon>
        <taxon>Pleosporomycetidae</taxon>
        <taxon>Pleosporales</taxon>
        <taxon>Massarineae</taxon>
        <taxon>Didymosphaeriaceae</taxon>
        <taxon>Bimuria</taxon>
    </lineage>
</organism>
<name>A0A6A5UHQ7_9PLEO</name>
<evidence type="ECO:0000313" key="1">
    <source>
        <dbReference type="EMBL" id="KAF1964395.1"/>
    </source>
</evidence>
<protein>
    <submittedName>
        <fullName evidence="1">Uncharacterized protein</fullName>
    </submittedName>
</protein>
<reference evidence="1" key="1">
    <citation type="journal article" date="2020" name="Stud. Mycol.">
        <title>101 Dothideomycetes genomes: a test case for predicting lifestyles and emergence of pathogens.</title>
        <authorList>
            <person name="Haridas S."/>
            <person name="Albert R."/>
            <person name="Binder M."/>
            <person name="Bloem J."/>
            <person name="Labutti K."/>
            <person name="Salamov A."/>
            <person name="Andreopoulos B."/>
            <person name="Baker S."/>
            <person name="Barry K."/>
            <person name="Bills G."/>
            <person name="Bluhm B."/>
            <person name="Cannon C."/>
            <person name="Castanera R."/>
            <person name="Culley D."/>
            <person name="Daum C."/>
            <person name="Ezra D."/>
            <person name="Gonzalez J."/>
            <person name="Henrissat B."/>
            <person name="Kuo A."/>
            <person name="Liang C."/>
            <person name="Lipzen A."/>
            <person name="Lutzoni F."/>
            <person name="Magnuson J."/>
            <person name="Mondo S."/>
            <person name="Nolan M."/>
            <person name="Ohm R."/>
            <person name="Pangilinan J."/>
            <person name="Park H.-J."/>
            <person name="Ramirez L."/>
            <person name="Alfaro M."/>
            <person name="Sun H."/>
            <person name="Tritt A."/>
            <person name="Yoshinaga Y."/>
            <person name="Zwiers L.-H."/>
            <person name="Turgeon B."/>
            <person name="Goodwin S."/>
            <person name="Spatafora J."/>
            <person name="Crous P."/>
            <person name="Grigoriev I."/>
        </authorList>
    </citation>
    <scope>NUCLEOTIDE SEQUENCE</scope>
    <source>
        <strain evidence="1">CBS 107.79</strain>
    </source>
</reference>
<dbReference type="EMBL" id="ML976790">
    <property type="protein sequence ID" value="KAF1964395.1"/>
    <property type="molecule type" value="Genomic_DNA"/>
</dbReference>
<dbReference type="AlphaFoldDB" id="A0A6A5UHQ7"/>
<accession>A0A6A5UHQ7</accession>
<gene>
    <name evidence="1" type="ORF">BU23DRAFT_63381</name>
</gene>